<feature type="region of interest" description="Disordered" evidence="6">
    <location>
        <begin position="1"/>
        <end position="395"/>
    </location>
</feature>
<keyword evidence="10" id="KW-1185">Reference proteome</keyword>
<feature type="compositionally biased region" description="Basic and acidic residues" evidence="6">
    <location>
        <begin position="226"/>
        <end position="239"/>
    </location>
</feature>
<dbReference type="GO" id="GO:0034993">
    <property type="term" value="C:meiotic nuclear membrane microtubule tethering complex"/>
    <property type="evidence" value="ECO:0007669"/>
    <property type="project" value="TreeGrafter"/>
</dbReference>
<organism evidence="9 10">
    <name type="scientific">Claviceps pusilla</name>
    <dbReference type="NCBI Taxonomy" id="123648"/>
    <lineage>
        <taxon>Eukaryota</taxon>
        <taxon>Fungi</taxon>
        <taxon>Dikarya</taxon>
        <taxon>Ascomycota</taxon>
        <taxon>Pezizomycotina</taxon>
        <taxon>Sordariomycetes</taxon>
        <taxon>Hypocreomycetidae</taxon>
        <taxon>Hypocreales</taxon>
        <taxon>Clavicipitaceae</taxon>
        <taxon>Claviceps</taxon>
    </lineage>
</organism>
<evidence type="ECO:0000313" key="9">
    <source>
        <dbReference type="EMBL" id="KAG6009005.1"/>
    </source>
</evidence>
<feature type="domain" description="SUN" evidence="8">
    <location>
        <begin position="921"/>
        <end position="1125"/>
    </location>
</feature>
<dbReference type="PANTHER" id="PTHR12911">
    <property type="entry name" value="SAD1/UNC-84-LIKE PROTEIN-RELATED"/>
    <property type="match status" value="1"/>
</dbReference>
<dbReference type="OrthoDB" id="342281at2759"/>
<feature type="compositionally biased region" description="Basic and acidic residues" evidence="6">
    <location>
        <begin position="164"/>
        <end position="180"/>
    </location>
</feature>
<feature type="coiled-coil region" evidence="5">
    <location>
        <begin position="435"/>
        <end position="462"/>
    </location>
</feature>
<evidence type="ECO:0000256" key="7">
    <source>
        <dbReference type="SAM" id="Phobius"/>
    </source>
</evidence>
<gene>
    <name evidence="9" type="ORF">E4U43_000068</name>
</gene>
<comment type="caution">
    <text evidence="9">The sequence shown here is derived from an EMBL/GenBank/DDBJ whole genome shotgun (WGS) entry which is preliminary data.</text>
</comment>
<feature type="compositionally biased region" description="Acidic residues" evidence="6">
    <location>
        <begin position="272"/>
        <end position="285"/>
    </location>
</feature>
<name>A0A9P7T0H4_9HYPO</name>
<feature type="transmembrane region" description="Helical" evidence="7">
    <location>
        <begin position="548"/>
        <end position="568"/>
    </location>
</feature>
<dbReference type="Proteomes" id="UP000748025">
    <property type="component" value="Unassembled WGS sequence"/>
</dbReference>
<protein>
    <recommendedName>
        <fullName evidence="8">SUN domain-containing protein</fullName>
    </recommendedName>
</protein>
<evidence type="ECO:0000313" key="10">
    <source>
        <dbReference type="Proteomes" id="UP000748025"/>
    </source>
</evidence>
<evidence type="ECO:0000256" key="1">
    <source>
        <dbReference type="ARBA" id="ARBA00004370"/>
    </source>
</evidence>
<feature type="compositionally biased region" description="Polar residues" evidence="6">
    <location>
        <begin position="382"/>
        <end position="395"/>
    </location>
</feature>
<dbReference type="InterPro" id="IPR045119">
    <property type="entry name" value="SUN1-5"/>
</dbReference>
<reference evidence="9" key="1">
    <citation type="journal article" date="2020" name="bioRxiv">
        <title>Whole genome comparisons of ergot fungi reveals the divergence and evolution of species within the genus Claviceps are the result of varying mechanisms driving genome evolution and host range expansion.</title>
        <authorList>
            <person name="Wyka S.A."/>
            <person name="Mondo S.J."/>
            <person name="Liu M."/>
            <person name="Dettman J."/>
            <person name="Nalam V."/>
            <person name="Broders K.D."/>
        </authorList>
    </citation>
    <scope>NUCLEOTIDE SEQUENCE</scope>
    <source>
        <strain evidence="9">CCC 602</strain>
    </source>
</reference>
<evidence type="ECO:0000256" key="2">
    <source>
        <dbReference type="ARBA" id="ARBA00022692"/>
    </source>
</evidence>
<keyword evidence="2 7" id="KW-0812">Transmembrane</keyword>
<accession>A0A9P7T0H4</accession>
<proteinExistence type="predicted"/>
<dbReference type="PANTHER" id="PTHR12911:SF8">
    <property type="entry name" value="KLAROID PROTEIN-RELATED"/>
    <property type="match status" value="1"/>
</dbReference>
<feature type="compositionally biased region" description="Basic and acidic residues" evidence="6">
    <location>
        <begin position="251"/>
        <end position="271"/>
    </location>
</feature>
<comment type="subcellular location">
    <subcellularLocation>
        <location evidence="1">Membrane</location>
    </subcellularLocation>
</comment>
<evidence type="ECO:0000256" key="6">
    <source>
        <dbReference type="SAM" id="MobiDB-lite"/>
    </source>
</evidence>
<dbReference type="PROSITE" id="PS51469">
    <property type="entry name" value="SUN"/>
    <property type="match status" value="1"/>
</dbReference>
<evidence type="ECO:0000256" key="5">
    <source>
        <dbReference type="SAM" id="Coils"/>
    </source>
</evidence>
<feature type="compositionally biased region" description="Polar residues" evidence="6">
    <location>
        <begin position="216"/>
        <end position="225"/>
    </location>
</feature>
<keyword evidence="3 7" id="KW-1133">Transmembrane helix</keyword>
<dbReference type="EMBL" id="SRPW01001015">
    <property type="protein sequence ID" value="KAG6009005.1"/>
    <property type="molecule type" value="Genomic_DNA"/>
</dbReference>
<dbReference type="Gene3D" id="2.60.120.260">
    <property type="entry name" value="Galactose-binding domain-like"/>
    <property type="match status" value="1"/>
</dbReference>
<dbReference type="AlphaFoldDB" id="A0A9P7T0H4"/>
<dbReference type="InterPro" id="IPR012919">
    <property type="entry name" value="SUN_dom"/>
</dbReference>
<feature type="transmembrane region" description="Helical" evidence="7">
    <location>
        <begin position="513"/>
        <end position="536"/>
    </location>
</feature>
<evidence type="ECO:0000256" key="4">
    <source>
        <dbReference type="ARBA" id="ARBA00023136"/>
    </source>
</evidence>
<keyword evidence="4 7" id="KW-0472">Membrane</keyword>
<feature type="compositionally biased region" description="Polar residues" evidence="6">
    <location>
        <begin position="149"/>
        <end position="159"/>
    </location>
</feature>
<feature type="compositionally biased region" description="Basic and acidic residues" evidence="6">
    <location>
        <begin position="286"/>
        <end position="295"/>
    </location>
</feature>
<feature type="compositionally biased region" description="Low complexity" evidence="6">
    <location>
        <begin position="129"/>
        <end position="148"/>
    </location>
</feature>
<evidence type="ECO:0000256" key="3">
    <source>
        <dbReference type="ARBA" id="ARBA00022989"/>
    </source>
</evidence>
<feature type="compositionally biased region" description="Polar residues" evidence="6">
    <location>
        <begin position="84"/>
        <end position="95"/>
    </location>
</feature>
<feature type="compositionally biased region" description="Acidic residues" evidence="6">
    <location>
        <begin position="241"/>
        <end position="250"/>
    </location>
</feature>
<sequence>MPSRPGHGLQRTQVRDISTAVRSVLTRHEAEEEEQAGSKGPKVQNQGEQPHLAAPDRDERAGAPQQGRYQPSYLSRPPDLDDITQPQFSPMNQATDGSGSDVDDVRSFGMESDLYGDATIESTPRARLPEPVQPVQPAQPAQPSPLSQVRTLNTRSGTDAIQRVTREKHVDPASEDHVDLVRQTAPNSRVEPANYKIGPSPLRSAPRRLPRGVLPSKSQSVSSVQTRDKDKDGDERGAVGEENDEEEELEDPGRADLDAIDEQWEHDRDYEEGNEDEDEDQSDDGESNRPHDLRHATNTNTPAPRRRRLSPVDEPQRTRLTGPLPVLPPPGPKSRSHLSVSNGQTFDHTSRRRPLQVPNLLQTRQRSDDDSVVGQESEEAADTSQDSSESGRWLTRTRTTAASNFSSLFDNAKRLASSSPFIFSRRYPVDQSERDAAIERDIDEAEAELARERRLQASEESRQRWQQRWRWIMSSVPFAGQAQTNSGDASSVHKEQLRRVFLCLLHYINPMTYMRGLFALFGMLLDWITMLVHYIIPTRLWNRLSSVFEFLPHIIAGVLAFMLAFALATQFASSTEGDWMSNAVETTRQAFGDMRHKIYEFVPTVSWSRRERGWAADLNDLWDDDYGGDDENGRASDRIEQFLHRMEEEFLALKRAGQMHDASLEKLKKVVPSIVHMELKDGKPVISQEFWHALRDLLRADDSFVTLEKIGSEYEVSSERQWKALASRLVADPVFSSTLHMAMEDFDDKMSGKMTTFWNTWVKDNDEKIAQMLGSAVDQVKSAGSQKEFEERLKKIVEEQLAQTEQQRGGQGPSPSPGQVVSRDEFLRHLRNEFASHRSEIRAELKDLQPQLEQRIQQSVELATKEIPRGMTRADVTTLVNELIRKALADVNLEALARGTIHRHWDSELRHQINYFSVGSGAIIDAKHSSSTWDPTREGVITQEEYKRGLRASRGFPPIAALDAWQDQGDCWCAARSVNHRGNPHGASLAVQLGYRIIPQHIVVEHILPGATTEPNARPKFIEVYAEILDSDVRERILDFGAVFFPDDESDWNFTPPDYHPRFVKITQFVYEAAEIHNGVYVHRLSSELMALGAVTDHIIVRAVSNYGAKNHTCFYRVRLYGFNPEVDPWS</sequence>
<keyword evidence="5" id="KW-0175">Coiled coil</keyword>
<feature type="compositionally biased region" description="Polar residues" evidence="6">
    <location>
        <begin position="337"/>
        <end position="347"/>
    </location>
</feature>
<dbReference type="GO" id="GO:0043495">
    <property type="term" value="F:protein-membrane adaptor activity"/>
    <property type="evidence" value="ECO:0007669"/>
    <property type="project" value="TreeGrafter"/>
</dbReference>
<evidence type="ECO:0000259" key="8">
    <source>
        <dbReference type="PROSITE" id="PS51469"/>
    </source>
</evidence>